<dbReference type="Gene3D" id="1.10.443.10">
    <property type="entry name" value="Intergrase catalytic core"/>
    <property type="match status" value="1"/>
</dbReference>
<dbReference type="PANTHER" id="PTHR30349">
    <property type="entry name" value="PHAGE INTEGRASE-RELATED"/>
    <property type="match status" value="1"/>
</dbReference>
<dbReference type="PROSITE" id="PS51898">
    <property type="entry name" value="TYR_RECOMBINASE"/>
    <property type="match status" value="1"/>
</dbReference>
<dbReference type="Pfam" id="PF00589">
    <property type="entry name" value="Phage_integrase"/>
    <property type="match status" value="1"/>
</dbReference>
<organism evidence="8 9">
    <name type="scientific">Actinoallomurus spadix</name>
    <dbReference type="NCBI Taxonomy" id="79912"/>
    <lineage>
        <taxon>Bacteria</taxon>
        <taxon>Bacillati</taxon>
        <taxon>Actinomycetota</taxon>
        <taxon>Actinomycetes</taxon>
        <taxon>Streptosporangiales</taxon>
        <taxon>Thermomonosporaceae</taxon>
        <taxon>Actinoallomurus</taxon>
    </lineage>
</organism>
<keyword evidence="3" id="KW-0233">DNA recombination</keyword>
<dbReference type="InterPro" id="IPR044068">
    <property type="entry name" value="CB"/>
</dbReference>
<dbReference type="PANTHER" id="PTHR30349:SF41">
    <property type="entry name" value="INTEGRASE_RECOMBINASE PROTEIN MJ0367-RELATED"/>
    <property type="match status" value="1"/>
</dbReference>
<dbReference type="InterPro" id="IPR010998">
    <property type="entry name" value="Integrase_recombinase_N"/>
</dbReference>
<dbReference type="Gene3D" id="1.10.150.130">
    <property type="match status" value="1"/>
</dbReference>
<sequence length="340" mass="36696">MTSDTSAQAGSQAAGTASDTGGALAEGTTPAPRRGKQPTPIPAAYAAAYDDYEQELTRAGGPLDPDTVRAYLSRVRQFLAWLPDADVGGDPLTGPAARDGAARDYRAFLLTVAKRKASTVNAHLTAIDDFFRRLGLGPAAAKRQELPQAAPRALSERGLTRWLRAAERASARDRALAFTELYAGTRGGETVALDLGDVRTSARKGHLIIRYGKNGKYREVPLHPKLRTALDDWRAERASWPAADTNPALFLNARGGRLSTRGAYDILKAIAEDANLEVGIDGEFTPHTLRHSAGTIMVRSGEDIVVVAELLGHSVETARRYSLPTEHDKQRAIRRIPVDE</sequence>
<dbReference type="PROSITE" id="PS51900">
    <property type="entry name" value="CB"/>
    <property type="match status" value="1"/>
</dbReference>
<evidence type="ECO:0008006" key="10">
    <source>
        <dbReference type="Google" id="ProtNLM"/>
    </source>
</evidence>
<dbReference type="InterPro" id="IPR013762">
    <property type="entry name" value="Integrase-like_cat_sf"/>
</dbReference>
<dbReference type="InterPro" id="IPR050090">
    <property type="entry name" value="Tyrosine_recombinase_XerCD"/>
</dbReference>
<comment type="caution">
    <text evidence="8">The sequence shown here is derived from an EMBL/GenBank/DDBJ whole genome shotgun (WGS) entry which is preliminary data.</text>
</comment>
<evidence type="ECO:0000259" key="7">
    <source>
        <dbReference type="PROSITE" id="PS51900"/>
    </source>
</evidence>
<evidence type="ECO:0000256" key="4">
    <source>
        <dbReference type="PROSITE-ProRule" id="PRU01248"/>
    </source>
</evidence>
<evidence type="ECO:0000256" key="3">
    <source>
        <dbReference type="ARBA" id="ARBA00023172"/>
    </source>
</evidence>
<proteinExistence type="inferred from homology"/>
<keyword evidence="9" id="KW-1185">Reference proteome</keyword>
<comment type="similarity">
    <text evidence="1">Belongs to the 'phage' integrase family.</text>
</comment>
<name>A0ABN0WMB2_9ACTN</name>
<reference evidence="8 9" key="1">
    <citation type="journal article" date="2019" name="Int. J. Syst. Evol. Microbiol.">
        <title>The Global Catalogue of Microorganisms (GCM) 10K type strain sequencing project: providing services to taxonomists for standard genome sequencing and annotation.</title>
        <authorList>
            <consortium name="The Broad Institute Genomics Platform"/>
            <consortium name="The Broad Institute Genome Sequencing Center for Infectious Disease"/>
            <person name="Wu L."/>
            <person name="Ma J."/>
        </authorList>
    </citation>
    <scope>NUCLEOTIDE SEQUENCE [LARGE SCALE GENOMIC DNA]</scope>
    <source>
        <strain evidence="8 9">JCM 3146</strain>
    </source>
</reference>
<evidence type="ECO:0000259" key="6">
    <source>
        <dbReference type="PROSITE" id="PS51898"/>
    </source>
</evidence>
<dbReference type="SUPFAM" id="SSF56349">
    <property type="entry name" value="DNA breaking-rejoining enzymes"/>
    <property type="match status" value="1"/>
</dbReference>
<dbReference type="EMBL" id="BAAABM010000029">
    <property type="protein sequence ID" value="GAA0341786.1"/>
    <property type="molecule type" value="Genomic_DNA"/>
</dbReference>
<feature type="region of interest" description="Disordered" evidence="5">
    <location>
        <begin position="1"/>
        <end position="40"/>
    </location>
</feature>
<evidence type="ECO:0000313" key="9">
    <source>
        <dbReference type="Proteomes" id="UP001501822"/>
    </source>
</evidence>
<feature type="domain" description="Tyr recombinase" evidence="6">
    <location>
        <begin position="149"/>
        <end position="334"/>
    </location>
</feature>
<evidence type="ECO:0000256" key="1">
    <source>
        <dbReference type="ARBA" id="ARBA00008857"/>
    </source>
</evidence>
<keyword evidence="2 4" id="KW-0238">DNA-binding</keyword>
<dbReference type="InterPro" id="IPR002104">
    <property type="entry name" value="Integrase_catalytic"/>
</dbReference>
<dbReference type="Proteomes" id="UP001501822">
    <property type="component" value="Unassembled WGS sequence"/>
</dbReference>
<feature type="compositionally biased region" description="Low complexity" evidence="5">
    <location>
        <begin position="1"/>
        <end position="23"/>
    </location>
</feature>
<evidence type="ECO:0000256" key="5">
    <source>
        <dbReference type="SAM" id="MobiDB-lite"/>
    </source>
</evidence>
<protein>
    <recommendedName>
        <fullName evidence="10">Integrase</fullName>
    </recommendedName>
</protein>
<gene>
    <name evidence="8" type="ORF">GCM10010151_34180</name>
</gene>
<accession>A0ABN0WMB2</accession>
<dbReference type="RefSeq" id="WP_252798646.1">
    <property type="nucleotide sequence ID" value="NZ_BAAABM010000029.1"/>
</dbReference>
<evidence type="ECO:0000313" key="8">
    <source>
        <dbReference type="EMBL" id="GAA0341786.1"/>
    </source>
</evidence>
<dbReference type="InterPro" id="IPR011010">
    <property type="entry name" value="DNA_brk_join_enz"/>
</dbReference>
<evidence type="ECO:0000256" key="2">
    <source>
        <dbReference type="ARBA" id="ARBA00023125"/>
    </source>
</evidence>
<feature type="domain" description="Core-binding (CB)" evidence="7">
    <location>
        <begin position="47"/>
        <end position="135"/>
    </location>
</feature>